<dbReference type="PANTHER" id="PTHR43409:SF16">
    <property type="entry name" value="SLR0320 PROTEIN"/>
    <property type="match status" value="1"/>
</dbReference>
<dbReference type="Pfam" id="PF13311">
    <property type="entry name" value="DUF4080"/>
    <property type="match status" value="1"/>
</dbReference>
<dbReference type="SMART" id="SM00729">
    <property type="entry name" value="Elp3"/>
    <property type="match status" value="1"/>
</dbReference>
<dbReference type="GO" id="GO:0031419">
    <property type="term" value="F:cobalamin binding"/>
    <property type="evidence" value="ECO:0007669"/>
    <property type="project" value="InterPro"/>
</dbReference>
<proteinExistence type="predicted"/>
<dbReference type="InterPro" id="IPR036724">
    <property type="entry name" value="Cobalamin-bd_sf"/>
</dbReference>
<dbReference type="Pfam" id="PF04055">
    <property type="entry name" value="Radical_SAM"/>
    <property type="match status" value="1"/>
</dbReference>
<dbReference type="PROSITE" id="PS51332">
    <property type="entry name" value="B12_BINDING"/>
    <property type="match status" value="1"/>
</dbReference>
<comment type="cofactor">
    <cofactor evidence="1">
        <name>[4Fe-4S] cluster</name>
        <dbReference type="ChEBI" id="CHEBI:49883"/>
    </cofactor>
</comment>
<dbReference type="InterPro" id="IPR051198">
    <property type="entry name" value="BchE-like"/>
</dbReference>
<dbReference type="EMBL" id="RLII01000025">
    <property type="protein sequence ID" value="RXE58075.1"/>
    <property type="molecule type" value="Genomic_DNA"/>
</dbReference>
<sequence>MKTIIIGINSKYIHSSLAAWYLKASCDKQCGEVRVMEFTINDNPESVLSRIYTEGCDVAAFSCYIWNIGFVLKLAENLKRVLPDVKIILGGPEVSFGPEEILYSNWFVDYIMAGEGEGAFGLLLRSFIDEGVELDAIEGLSYRKDGEIHGSTTFRLVRELDTIPSPYTEEMLGAVGSRLMYFESSRGCPFSCSYCISSTFDGVRYFSMDRVKSDLLTLINAKVKLVKFVDRTFNCNRERAKEIFSFIIENSKGTSFHFEAAADLFDEEMFDILSRAPKGLIQFEIGIQSTNEGALEAVRRKTDIKKVFHSIKRLKEYGNMHIHADLIAGLPLEDYNSFMNSFNEVYELYPHQLQLGFLKLLKGSSIRHEYRKHGYKFRQYPPYEILANNYLSFGDIIGLKRIEELLERYYNSARFQRTLKYLIEVFFPSPATFFEEFSRYYDKAGYYERSISARELYTILLDFASSLKLKVDLIMLNEILKFDFLVSDNTNNLPKGLERIYIDNFRARCFEFLKSKANIENFLPKFSSIPPKKIFNEVHFEAFRFNVADDTGIMDKEDTVILIDYSQKDSITGHYRYYRIQLP</sequence>
<dbReference type="InterPro" id="IPR023404">
    <property type="entry name" value="rSAM_horseshoe"/>
</dbReference>
<feature type="domain" description="B12-binding" evidence="6">
    <location>
        <begin position="1"/>
        <end position="134"/>
    </location>
</feature>
<dbReference type="SUPFAM" id="SSF52242">
    <property type="entry name" value="Cobalamin (vitamin B12)-binding domain"/>
    <property type="match status" value="1"/>
</dbReference>
<dbReference type="PANTHER" id="PTHR43409">
    <property type="entry name" value="ANAEROBIC MAGNESIUM-PROTOPORPHYRIN IX MONOMETHYL ESTER CYCLASE-RELATED"/>
    <property type="match status" value="1"/>
</dbReference>
<dbReference type="Gene3D" id="3.80.30.20">
    <property type="entry name" value="tm_1862 like domain"/>
    <property type="match status" value="1"/>
</dbReference>
<dbReference type="GO" id="GO:0005829">
    <property type="term" value="C:cytosol"/>
    <property type="evidence" value="ECO:0007669"/>
    <property type="project" value="TreeGrafter"/>
</dbReference>
<dbReference type="InterPro" id="IPR006158">
    <property type="entry name" value="Cobalamin-bd"/>
</dbReference>
<evidence type="ECO:0000256" key="1">
    <source>
        <dbReference type="ARBA" id="ARBA00001966"/>
    </source>
</evidence>
<dbReference type="SUPFAM" id="SSF102114">
    <property type="entry name" value="Radical SAM enzymes"/>
    <property type="match status" value="1"/>
</dbReference>
<dbReference type="SFLD" id="SFLDG01082">
    <property type="entry name" value="B12-binding_domain_containing"/>
    <property type="match status" value="1"/>
</dbReference>
<dbReference type="CDD" id="cd02068">
    <property type="entry name" value="radical_SAM_B12_BD"/>
    <property type="match status" value="1"/>
</dbReference>
<dbReference type="GO" id="GO:0003824">
    <property type="term" value="F:catalytic activity"/>
    <property type="evidence" value="ECO:0007669"/>
    <property type="project" value="InterPro"/>
</dbReference>
<dbReference type="SFLD" id="SFLDG01123">
    <property type="entry name" value="methyltransferase_(Class_B)"/>
    <property type="match status" value="1"/>
</dbReference>
<evidence type="ECO:0000256" key="4">
    <source>
        <dbReference type="ARBA" id="ARBA00023004"/>
    </source>
</evidence>
<evidence type="ECO:0000259" key="7">
    <source>
        <dbReference type="PROSITE" id="PS51918"/>
    </source>
</evidence>
<keyword evidence="3" id="KW-0479">Metal-binding</keyword>
<dbReference type="CDD" id="cd01335">
    <property type="entry name" value="Radical_SAM"/>
    <property type="match status" value="1"/>
</dbReference>
<dbReference type="OrthoDB" id="9801424at2"/>
<dbReference type="GO" id="GO:0051539">
    <property type="term" value="F:4 iron, 4 sulfur cluster binding"/>
    <property type="evidence" value="ECO:0007669"/>
    <property type="project" value="UniProtKB-KW"/>
</dbReference>
<dbReference type="InterPro" id="IPR034466">
    <property type="entry name" value="Methyltransferase_Class_B"/>
</dbReference>
<dbReference type="Gene3D" id="3.40.50.280">
    <property type="entry name" value="Cobalamin-binding domain"/>
    <property type="match status" value="1"/>
</dbReference>
<evidence type="ECO:0000313" key="9">
    <source>
        <dbReference type="Proteomes" id="UP000289166"/>
    </source>
</evidence>
<dbReference type="SFLD" id="SFLDS00029">
    <property type="entry name" value="Radical_SAM"/>
    <property type="match status" value="1"/>
</dbReference>
<dbReference type="AlphaFoldDB" id="A0A4Q0I311"/>
<dbReference type="GO" id="GO:0046872">
    <property type="term" value="F:metal ion binding"/>
    <property type="evidence" value="ECO:0007669"/>
    <property type="project" value="UniProtKB-KW"/>
</dbReference>
<organism evidence="8 9">
    <name type="scientific">Acetivibrio mesophilus</name>
    <dbReference type="NCBI Taxonomy" id="2487273"/>
    <lineage>
        <taxon>Bacteria</taxon>
        <taxon>Bacillati</taxon>
        <taxon>Bacillota</taxon>
        <taxon>Clostridia</taxon>
        <taxon>Eubacteriales</taxon>
        <taxon>Oscillospiraceae</taxon>
        <taxon>Acetivibrio</taxon>
    </lineage>
</organism>
<keyword evidence="9" id="KW-1185">Reference proteome</keyword>
<keyword evidence="5" id="KW-0411">Iron-sulfur</keyword>
<dbReference type="RefSeq" id="WP_128706317.1">
    <property type="nucleotide sequence ID" value="NZ_RLII01000025.1"/>
</dbReference>
<keyword evidence="4" id="KW-0408">Iron</keyword>
<evidence type="ECO:0000313" key="8">
    <source>
        <dbReference type="EMBL" id="RXE58075.1"/>
    </source>
</evidence>
<dbReference type="InterPro" id="IPR006638">
    <property type="entry name" value="Elp3/MiaA/NifB-like_rSAM"/>
</dbReference>
<comment type="caution">
    <text evidence="8">The sequence shown here is derived from an EMBL/GenBank/DDBJ whole genome shotgun (WGS) entry which is preliminary data.</text>
</comment>
<evidence type="ECO:0000256" key="2">
    <source>
        <dbReference type="ARBA" id="ARBA00022691"/>
    </source>
</evidence>
<keyword evidence="2" id="KW-0949">S-adenosyl-L-methionine</keyword>
<dbReference type="InterPro" id="IPR007197">
    <property type="entry name" value="rSAM"/>
</dbReference>
<feature type="domain" description="Radical SAM core" evidence="7">
    <location>
        <begin position="174"/>
        <end position="400"/>
    </location>
</feature>
<dbReference type="Proteomes" id="UP000289166">
    <property type="component" value="Unassembled WGS sequence"/>
</dbReference>
<dbReference type="InterPro" id="IPR058240">
    <property type="entry name" value="rSAM_sf"/>
</dbReference>
<gene>
    <name evidence="8" type="ORF">EFD62_14130</name>
</gene>
<accession>A0A4Q0I311</accession>
<protein>
    <submittedName>
        <fullName evidence="8">DUF4080 domain-containing protein</fullName>
    </submittedName>
</protein>
<evidence type="ECO:0000256" key="3">
    <source>
        <dbReference type="ARBA" id="ARBA00022723"/>
    </source>
</evidence>
<evidence type="ECO:0000259" key="6">
    <source>
        <dbReference type="PROSITE" id="PS51332"/>
    </source>
</evidence>
<name>A0A4Q0I311_9FIRM</name>
<dbReference type="InterPro" id="IPR025288">
    <property type="entry name" value="DUF4080"/>
</dbReference>
<evidence type="ECO:0000256" key="5">
    <source>
        <dbReference type="ARBA" id="ARBA00023014"/>
    </source>
</evidence>
<dbReference type="Pfam" id="PF02310">
    <property type="entry name" value="B12-binding"/>
    <property type="match status" value="1"/>
</dbReference>
<dbReference type="PROSITE" id="PS51918">
    <property type="entry name" value="RADICAL_SAM"/>
    <property type="match status" value="1"/>
</dbReference>
<reference evidence="9" key="1">
    <citation type="submission" date="2018-11" db="EMBL/GenBank/DDBJ databases">
        <title>Genome sequencing of a novel mesophilic and cellulolytic organism within the genus Hungateiclostridium.</title>
        <authorList>
            <person name="Rettenmaier R."/>
            <person name="Liebl W."/>
            <person name="Zverlov V."/>
        </authorList>
    </citation>
    <scope>NUCLEOTIDE SEQUENCE [LARGE SCALE GENOMIC DNA]</scope>
    <source>
        <strain evidence="9">N2K1</strain>
    </source>
</reference>